<keyword evidence="6" id="KW-0408">Iron</keyword>
<dbReference type="InterPro" id="IPR008988">
    <property type="entry name" value="Transcriptional_repressor_C"/>
</dbReference>
<dbReference type="GO" id="GO:0005737">
    <property type="term" value="C:cytoplasm"/>
    <property type="evidence" value="ECO:0007669"/>
    <property type="project" value="UniProtKB-SubCell"/>
</dbReference>
<evidence type="ECO:0000256" key="7">
    <source>
        <dbReference type="ARBA" id="ARBA00023015"/>
    </source>
</evidence>
<dbReference type="STRING" id="888050.HMPREF9004_0631"/>
<dbReference type="GO" id="GO:0003700">
    <property type="term" value="F:DNA-binding transcription factor activity"/>
    <property type="evidence" value="ECO:0007669"/>
    <property type="project" value="InterPro"/>
</dbReference>
<gene>
    <name evidence="14" type="primary">sirR</name>
    <name evidence="14" type="ORF">HMPREF9004_0631</name>
</gene>
<evidence type="ECO:0000256" key="9">
    <source>
        <dbReference type="ARBA" id="ARBA00023159"/>
    </source>
</evidence>
<dbReference type="InterPro" id="IPR036390">
    <property type="entry name" value="WH_DNA-bd_sf"/>
</dbReference>
<dbReference type="Proteomes" id="UP000013015">
    <property type="component" value="Unassembled WGS sequence"/>
</dbReference>
<evidence type="ECO:0000259" key="13">
    <source>
        <dbReference type="PROSITE" id="PS50944"/>
    </source>
</evidence>
<dbReference type="InterPro" id="IPR036421">
    <property type="entry name" value="Fe_dep_repressor_sf"/>
</dbReference>
<evidence type="ECO:0000256" key="11">
    <source>
        <dbReference type="ARBA" id="ARBA00023211"/>
    </source>
</evidence>
<organism evidence="14 15">
    <name type="scientific">Schaalia cardiffensis F0333</name>
    <dbReference type="NCBI Taxonomy" id="888050"/>
    <lineage>
        <taxon>Bacteria</taxon>
        <taxon>Bacillati</taxon>
        <taxon>Actinomycetota</taxon>
        <taxon>Actinomycetes</taxon>
        <taxon>Actinomycetales</taxon>
        <taxon>Actinomycetaceae</taxon>
        <taxon>Schaalia</taxon>
    </lineage>
</organism>
<keyword evidence="5" id="KW-0678">Repressor</keyword>
<keyword evidence="11" id="KW-0464">Manganese</keyword>
<accession>N6X586</accession>
<keyword evidence="8" id="KW-0238">DNA-binding</keyword>
<reference evidence="14 15" key="1">
    <citation type="submission" date="2013-03" db="EMBL/GenBank/DDBJ databases">
        <title>Reference genome for the Human Microbiome Project.</title>
        <authorList>
            <person name="Aqrawi P."/>
            <person name="Ayvaz T."/>
            <person name="Bess C."/>
            <person name="Blankenburg K."/>
            <person name="Coyle M."/>
            <person name="Deng J."/>
            <person name="Forbes L."/>
            <person name="Fowler G."/>
            <person name="Francisco L."/>
            <person name="Fu Q."/>
            <person name="Gibbs R."/>
            <person name="Gross S."/>
            <person name="Gubbala S."/>
            <person name="Hale W."/>
            <person name="Hemphill L."/>
            <person name="Highlander S."/>
            <person name="Hirani K."/>
            <person name="Jackson L."/>
            <person name="Jakkamsetti A."/>
            <person name="Javaid M."/>
            <person name="Jayaseelan J.C."/>
            <person name="Jiang H."/>
            <person name="Joshi V."/>
            <person name="Korchina V."/>
            <person name="Kovar C."/>
            <person name="Lara F."/>
            <person name="Lee S."/>
            <person name="Liu Y."/>
            <person name="Mata R."/>
            <person name="Mathew T."/>
            <person name="Munidasa M."/>
            <person name="Muzny D."/>
            <person name="Nazareth L."/>
            <person name="Ngo R."/>
            <person name="Nguyen L."/>
            <person name="Nguyen N."/>
            <person name="Okwuonu G."/>
            <person name="Ongeri F."/>
            <person name="Palculict T."/>
            <person name="Patil S."/>
            <person name="Petrosino J."/>
            <person name="Pham C."/>
            <person name="Pham P."/>
            <person name="Pu L.-L."/>
            <person name="Qin X."/>
            <person name="Qu J."/>
            <person name="Reid J."/>
            <person name="Ross M."/>
            <person name="Ruth R."/>
            <person name="Saada N."/>
            <person name="San Lucas F."/>
            <person name="Santibanez J."/>
            <person name="Shang Y."/>
            <person name="Simmons D."/>
            <person name="Song X.-Z."/>
            <person name="Tang L.-Y."/>
            <person name="Thornton R."/>
            <person name="Warren J."/>
            <person name="Weissenberger G."/>
            <person name="Wilczek-Boney K."/>
            <person name="Worley K."/>
            <person name="Youmans B."/>
            <person name="Zhang J."/>
            <person name="Zhang L."/>
            <person name="Zhao Z."/>
            <person name="Zhou C."/>
            <person name="Zhu D."/>
            <person name="Zhu Y."/>
        </authorList>
    </citation>
    <scope>NUCLEOTIDE SEQUENCE [LARGE SCALE GENOMIC DNA]</scope>
    <source>
        <strain evidence="14 15">F0333</strain>
    </source>
</reference>
<comment type="subcellular location">
    <subcellularLocation>
        <location evidence="1">Cytoplasm</location>
    </subcellularLocation>
</comment>
<evidence type="ECO:0000256" key="12">
    <source>
        <dbReference type="ARBA" id="ARBA00032593"/>
    </source>
</evidence>
<evidence type="ECO:0000313" key="15">
    <source>
        <dbReference type="Proteomes" id="UP000013015"/>
    </source>
</evidence>
<evidence type="ECO:0000256" key="3">
    <source>
        <dbReference type="ARBA" id="ARBA00011738"/>
    </source>
</evidence>
<dbReference type="GO" id="GO:0046914">
    <property type="term" value="F:transition metal ion binding"/>
    <property type="evidence" value="ECO:0007669"/>
    <property type="project" value="InterPro"/>
</dbReference>
<feature type="domain" description="HTH dtxR-type" evidence="13">
    <location>
        <begin position="8"/>
        <end position="70"/>
    </location>
</feature>
<dbReference type="PANTHER" id="PTHR33238">
    <property type="entry name" value="IRON (METAL) DEPENDENT REPRESSOR, DTXR FAMILY"/>
    <property type="match status" value="1"/>
</dbReference>
<dbReference type="Gene3D" id="2.30.30.90">
    <property type="match status" value="1"/>
</dbReference>
<dbReference type="FunFam" id="1.10.60.10:FF:000004">
    <property type="entry name" value="DtxR family transcriptional regulator"/>
    <property type="match status" value="1"/>
</dbReference>
<dbReference type="AlphaFoldDB" id="N6X586"/>
<dbReference type="GO" id="GO:0045892">
    <property type="term" value="P:negative regulation of DNA-templated transcription"/>
    <property type="evidence" value="ECO:0007669"/>
    <property type="project" value="TreeGrafter"/>
</dbReference>
<dbReference type="Gene3D" id="1.10.10.10">
    <property type="entry name" value="Winged helix-like DNA-binding domain superfamily/Winged helix DNA-binding domain"/>
    <property type="match status" value="1"/>
</dbReference>
<dbReference type="SUPFAM" id="SSF50037">
    <property type="entry name" value="C-terminal domain of transcriptional repressors"/>
    <property type="match status" value="1"/>
</dbReference>
<dbReference type="InterPro" id="IPR038157">
    <property type="entry name" value="FeoA_core_dom"/>
</dbReference>
<evidence type="ECO:0000256" key="8">
    <source>
        <dbReference type="ARBA" id="ARBA00023125"/>
    </source>
</evidence>
<dbReference type="InterPro" id="IPR001367">
    <property type="entry name" value="Fe_dep_repressor"/>
</dbReference>
<comment type="caution">
    <text evidence="14">The sequence shown here is derived from an EMBL/GenBank/DDBJ whole genome shotgun (WGS) entry which is preliminary data.</text>
</comment>
<keyword evidence="10" id="KW-0804">Transcription</keyword>
<dbReference type="PANTHER" id="PTHR33238:SF11">
    <property type="entry name" value="TRANSCRIPTIONAL REGULATOR MNTR"/>
    <property type="match status" value="1"/>
</dbReference>
<evidence type="ECO:0000256" key="2">
    <source>
        <dbReference type="ARBA" id="ARBA00007871"/>
    </source>
</evidence>
<comment type="similarity">
    <text evidence="2">Belongs to the DtxR/MntR family.</text>
</comment>
<name>N6X586_9ACTO</name>
<dbReference type="Pfam" id="PF02742">
    <property type="entry name" value="Fe_dep_repr_C"/>
    <property type="match status" value="1"/>
</dbReference>
<evidence type="ECO:0000256" key="10">
    <source>
        <dbReference type="ARBA" id="ARBA00023163"/>
    </source>
</evidence>
<keyword evidence="15" id="KW-1185">Reference proteome</keyword>
<evidence type="ECO:0000256" key="1">
    <source>
        <dbReference type="ARBA" id="ARBA00004496"/>
    </source>
</evidence>
<dbReference type="Pfam" id="PF04023">
    <property type="entry name" value="FeoA"/>
    <property type="match status" value="1"/>
</dbReference>
<keyword evidence="7" id="KW-0805">Transcription regulation</keyword>
<dbReference type="GO" id="GO:0003677">
    <property type="term" value="F:DNA binding"/>
    <property type="evidence" value="ECO:0007669"/>
    <property type="project" value="UniProtKB-KW"/>
</dbReference>
<keyword evidence="4" id="KW-0963">Cytoplasm</keyword>
<dbReference type="Pfam" id="PF01325">
    <property type="entry name" value="Fe_dep_repress"/>
    <property type="match status" value="1"/>
</dbReference>
<dbReference type="SMART" id="SM00529">
    <property type="entry name" value="HTH_DTXR"/>
    <property type="match status" value="1"/>
</dbReference>
<evidence type="ECO:0000256" key="6">
    <source>
        <dbReference type="ARBA" id="ARBA00023004"/>
    </source>
</evidence>
<evidence type="ECO:0000256" key="4">
    <source>
        <dbReference type="ARBA" id="ARBA00022490"/>
    </source>
</evidence>
<sequence>MGMVPSHLSASSQNYLKAVWTLGEWSDEPVTASTIAAKVGVRLSTASDAIRKLSDQGFLAHAPYGAVTLTDKGLAVAIAMVRRHRLIEAFLVETLGYRADQVHEEAEVLEHAVSDLLIERIDAHLGEPERDPHGDPIPRADGSLPALGAHSLAEFARSSSKGEVLRIERIADDDPELVRFLAEQGIVYGAEVILCEASPYSEAVALKLQGTDEELSFGLPAARSIWVGTIESQKAEN</sequence>
<dbReference type="InterPro" id="IPR022687">
    <property type="entry name" value="HTH_DTXR"/>
</dbReference>
<dbReference type="SUPFAM" id="SSF47979">
    <property type="entry name" value="Iron-dependent repressor protein, dimerization domain"/>
    <property type="match status" value="1"/>
</dbReference>
<dbReference type="InterPro" id="IPR007167">
    <property type="entry name" value="Fe-transptr_FeoA-like"/>
</dbReference>
<evidence type="ECO:0000313" key="14">
    <source>
        <dbReference type="EMBL" id="ENO18582.1"/>
    </source>
</evidence>
<keyword evidence="9" id="KW-0010">Activator</keyword>
<dbReference type="EMBL" id="AQHZ01000010">
    <property type="protein sequence ID" value="ENO18582.1"/>
    <property type="molecule type" value="Genomic_DNA"/>
</dbReference>
<dbReference type="Gene3D" id="1.10.60.10">
    <property type="entry name" value="Iron dependent repressor, metal binding and dimerisation domain"/>
    <property type="match status" value="1"/>
</dbReference>
<dbReference type="InterPro" id="IPR050536">
    <property type="entry name" value="DtxR_MntR_Metal-Reg"/>
</dbReference>
<evidence type="ECO:0000256" key="5">
    <source>
        <dbReference type="ARBA" id="ARBA00022491"/>
    </source>
</evidence>
<dbReference type="InterPro" id="IPR036388">
    <property type="entry name" value="WH-like_DNA-bd_sf"/>
</dbReference>
<proteinExistence type="inferred from homology"/>
<dbReference type="HOGENOM" id="CLU_069532_0_2_11"/>
<dbReference type="PROSITE" id="PS50944">
    <property type="entry name" value="HTH_DTXR"/>
    <property type="match status" value="1"/>
</dbReference>
<dbReference type="SUPFAM" id="SSF46785">
    <property type="entry name" value="Winged helix' DNA-binding domain"/>
    <property type="match status" value="1"/>
</dbReference>
<protein>
    <recommendedName>
        <fullName evidence="12">Manganese transport regulator</fullName>
    </recommendedName>
</protein>
<comment type="subunit">
    <text evidence="3">Homodimer.</text>
</comment>
<dbReference type="InterPro" id="IPR022689">
    <property type="entry name" value="Iron_dep_repressor"/>
</dbReference>
<dbReference type="GO" id="GO:0046983">
    <property type="term" value="F:protein dimerization activity"/>
    <property type="evidence" value="ECO:0007669"/>
    <property type="project" value="InterPro"/>
</dbReference>
<dbReference type="PATRIC" id="fig|888050.3.peg.602"/>
<dbReference type="eggNOG" id="COG1321">
    <property type="taxonomic scope" value="Bacteria"/>
</dbReference>